<protein>
    <submittedName>
        <fullName evidence="1">Uncharacterized protein</fullName>
    </submittedName>
</protein>
<dbReference type="EMBL" id="MHKO01000055">
    <property type="protein sequence ID" value="OGY91038.1"/>
    <property type="molecule type" value="Genomic_DNA"/>
</dbReference>
<gene>
    <name evidence="1" type="ORF">A3H70_03040</name>
</gene>
<evidence type="ECO:0000313" key="1">
    <source>
        <dbReference type="EMBL" id="OGY91038.1"/>
    </source>
</evidence>
<sequence length="65" mass="7269">MATAMRLEDAHCLFPLGKGKNPRQAPPTHISQLTDEDRRLAAERLLEVLCNLTGEKAAKVCWPQK</sequence>
<accession>A0A1G2BPL4</accession>
<dbReference type="Proteomes" id="UP000178109">
    <property type="component" value="Unassembled WGS sequence"/>
</dbReference>
<comment type="caution">
    <text evidence="1">The sequence shown here is derived from an EMBL/GenBank/DDBJ whole genome shotgun (WGS) entry which is preliminary data.</text>
</comment>
<dbReference type="AlphaFoldDB" id="A0A1G2BPL4"/>
<proteinExistence type="predicted"/>
<evidence type="ECO:0000313" key="2">
    <source>
        <dbReference type="Proteomes" id="UP000178109"/>
    </source>
</evidence>
<reference evidence="1 2" key="1">
    <citation type="journal article" date="2016" name="Nat. Commun.">
        <title>Thousands of microbial genomes shed light on interconnected biogeochemical processes in an aquifer system.</title>
        <authorList>
            <person name="Anantharaman K."/>
            <person name="Brown C.T."/>
            <person name="Hug L.A."/>
            <person name="Sharon I."/>
            <person name="Castelle C.J."/>
            <person name="Probst A.J."/>
            <person name="Thomas B.C."/>
            <person name="Singh A."/>
            <person name="Wilkins M.J."/>
            <person name="Karaoz U."/>
            <person name="Brodie E.L."/>
            <person name="Williams K.H."/>
            <person name="Hubbard S.S."/>
            <person name="Banfield J.F."/>
        </authorList>
    </citation>
    <scope>NUCLEOTIDE SEQUENCE [LARGE SCALE GENOMIC DNA]</scope>
</reference>
<organism evidence="1 2">
    <name type="scientific">Candidatus Komeilibacteria bacterium RIFCSPLOWO2_02_FULL_48_11</name>
    <dbReference type="NCBI Taxonomy" id="1798553"/>
    <lineage>
        <taxon>Bacteria</taxon>
        <taxon>Candidatus Komeiliibacteriota</taxon>
    </lineage>
</organism>
<name>A0A1G2BPL4_9BACT</name>